<feature type="region of interest" description="Disordered" evidence="3">
    <location>
        <begin position="19"/>
        <end position="68"/>
    </location>
</feature>
<dbReference type="PROSITE" id="PS50096">
    <property type="entry name" value="IQ"/>
    <property type="match status" value="1"/>
</dbReference>
<dbReference type="CDD" id="cd23767">
    <property type="entry name" value="IQCD"/>
    <property type="match status" value="1"/>
</dbReference>
<accession>A0A5B7B7Z4</accession>
<dbReference type="AlphaFoldDB" id="A0A5B7B7Z4"/>
<dbReference type="PANTHER" id="PTHR32295">
    <property type="entry name" value="IQ-DOMAIN 5-RELATED"/>
    <property type="match status" value="1"/>
</dbReference>
<dbReference type="EMBL" id="GHES01034126">
    <property type="protein sequence ID" value="MPA64685.1"/>
    <property type="molecule type" value="Transcribed_RNA"/>
</dbReference>
<reference evidence="4" key="1">
    <citation type="submission" date="2019-08" db="EMBL/GenBank/DDBJ databases">
        <title>Reference gene set and small RNA set construction with multiple tissues from Davidia involucrata Baill.</title>
        <authorList>
            <person name="Yang H."/>
            <person name="Zhou C."/>
            <person name="Li G."/>
            <person name="Wang J."/>
            <person name="Gao P."/>
            <person name="Wang M."/>
            <person name="Wang R."/>
            <person name="Zhao Y."/>
        </authorList>
    </citation>
    <scope>NUCLEOTIDE SEQUENCE</scope>
    <source>
        <tissue evidence="4">Mixed with DoveR01_LX</tissue>
    </source>
</reference>
<sequence>MGKKGSGWFSTVKKVFKHSSKDLPEKKEENVEKWQQEAPEVLSFEHFPTESSPDVTNDESNESSPVTEDRNHAIAVAMATAAAAEAAVAAAQAAAKVVRLAGYGRHSKEERAATLIQSYYRGYLVTPFSLSLSHSHKSQLTQ</sequence>
<dbReference type="InterPro" id="IPR000048">
    <property type="entry name" value="IQ_motif_EF-hand-BS"/>
</dbReference>
<evidence type="ECO:0000256" key="3">
    <source>
        <dbReference type="SAM" id="MobiDB-lite"/>
    </source>
</evidence>
<evidence type="ECO:0000256" key="2">
    <source>
        <dbReference type="ARBA" id="ARBA00024341"/>
    </source>
</evidence>
<keyword evidence="1" id="KW-0112">Calmodulin-binding</keyword>
<evidence type="ECO:0000313" key="4">
    <source>
        <dbReference type="EMBL" id="MPA64685.1"/>
    </source>
</evidence>
<feature type="compositionally biased region" description="Basic and acidic residues" evidence="3">
    <location>
        <begin position="19"/>
        <end position="35"/>
    </location>
</feature>
<proteinExistence type="inferred from homology"/>
<protein>
    <submittedName>
        <fullName evidence="4">Uncharacterized protein</fullName>
    </submittedName>
</protein>
<dbReference type="PANTHER" id="PTHR32295:SF33">
    <property type="entry name" value="PROTEIN IQ-DOMAIN 21"/>
    <property type="match status" value="1"/>
</dbReference>
<comment type="similarity">
    <text evidence="2">Belongs to the IQD family.</text>
</comment>
<organism evidence="4">
    <name type="scientific">Davidia involucrata</name>
    <name type="common">Dove tree</name>
    <dbReference type="NCBI Taxonomy" id="16924"/>
    <lineage>
        <taxon>Eukaryota</taxon>
        <taxon>Viridiplantae</taxon>
        <taxon>Streptophyta</taxon>
        <taxon>Embryophyta</taxon>
        <taxon>Tracheophyta</taxon>
        <taxon>Spermatophyta</taxon>
        <taxon>Magnoliopsida</taxon>
        <taxon>eudicotyledons</taxon>
        <taxon>Gunneridae</taxon>
        <taxon>Pentapetalae</taxon>
        <taxon>asterids</taxon>
        <taxon>Cornales</taxon>
        <taxon>Nyssaceae</taxon>
        <taxon>Davidia</taxon>
    </lineage>
</organism>
<gene>
    <name evidence="4" type="ORF">Din_034126</name>
</gene>
<name>A0A5B7B7Z4_DAVIN</name>
<dbReference type="Pfam" id="PF00612">
    <property type="entry name" value="IQ"/>
    <property type="match status" value="1"/>
</dbReference>
<dbReference type="GO" id="GO:0005516">
    <property type="term" value="F:calmodulin binding"/>
    <property type="evidence" value="ECO:0007669"/>
    <property type="project" value="UniProtKB-KW"/>
</dbReference>
<evidence type="ECO:0000256" key="1">
    <source>
        <dbReference type="ARBA" id="ARBA00022860"/>
    </source>
</evidence>